<keyword evidence="6" id="KW-0238">DNA-binding</keyword>
<keyword evidence="8" id="KW-0539">Nucleus</keyword>
<organism evidence="12">
    <name type="scientific">Nothobranchius furzeri</name>
    <name type="common">Turquoise killifish</name>
    <dbReference type="NCBI Taxonomy" id="105023"/>
    <lineage>
        <taxon>Eukaryota</taxon>
        <taxon>Metazoa</taxon>
        <taxon>Chordata</taxon>
        <taxon>Craniata</taxon>
        <taxon>Vertebrata</taxon>
        <taxon>Euteleostomi</taxon>
        <taxon>Actinopterygii</taxon>
        <taxon>Neopterygii</taxon>
        <taxon>Teleostei</taxon>
        <taxon>Neoteleostei</taxon>
        <taxon>Acanthomorphata</taxon>
        <taxon>Ovalentaria</taxon>
        <taxon>Atherinomorphae</taxon>
        <taxon>Cyprinodontiformes</taxon>
        <taxon>Nothobranchiidae</taxon>
        <taxon>Nothobranchius</taxon>
    </lineage>
</organism>
<dbReference type="SMART" id="SM00614">
    <property type="entry name" value="ZnF_BED"/>
    <property type="match status" value="1"/>
</dbReference>
<keyword evidence="4" id="KW-0862">Zinc</keyword>
<evidence type="ECO:0000256" key="5">
    <source>
        <dbReference type="ARBA" id="ARBA00023015"/>
    </source>
</evidence>
<evidence type="ECO:0000256" key="7">
    <source>
        <dbReference type="ARBA" id="ARBA00023163"/>
    </source>
</evidence>
<dbReference type="GO" id="GO:0005634">
    <property type="term" value="C:nucleus"/>
    <property type="evidence" value="ECO:0007669"/>
    <property type="project" value="UniProtKB-SubCell"/>
</dbReference>
<dbReference type="EMBL" id="HADY01000855">
    <property type="protein sequence ID" value="SBP39340.1"/>
    <property type="molecule type" value="Transcribed_RNA"/>
</dbReference>
<dbReference type="InterPro" id="IPR052035">
    <property type="entry name" value="ZnF_BED_domain_contain"/>
</dbReference>
<evidence type="ECO:0000256" key="10">
    <source>
        <dbReference type="SAM" id="MobiDB-lite"/>
    </source>
</evidence>
<evidence type="ECO:0000259" key="11">
    <source>
        <dbReference type="PROSITE" id="PS50808"/>
    </source>
</evidence>
<reference evidence="12" key="2">
    <citation type="submission" date="2016-06" db="EMBL/GenBank/DDBJ databases">
        <title>The genome of a short-lived fish provides insights into sex chromosome evolution and the genetic control of aging.</title>
        <authorList>
            <person name="Reichwald K."/>
            <person name="Felder M."/>
            <person name="Petzold A."/>
            <person name="Koch P."/>
            <person name="Groth M."/>
            <person name="Platzer M."/>
        </authorList>
    </citation>
    <scope>NUCLEOTIDE SEQUENCE</scope>
    <source>
        <tissue evidence="12">Brain</tissue>
    </source>
</reference>
<evidence type="ECO:0000256" key="2">
    <source>
        <dbReference type="ARBA" id="ARBA00022723"/>
    </source>
</evidence>
<keyword evidence="5" id="KW-0805">Transcription regulation</keyword>
<keyword evidence="7" id="KW-0804">Transcription</keyword>
<dbReference type="SUPFAM" id="SSF53098">
    <property type="entry name" value="Ribonuclease H-like"/>
    <property type="match status" value="1"/>
</dbReference>
<name>A0A1A7ZB54_NOTFU</name>
<comment type="subcellular location">
    <subcellularLocation>
        <location evidence="1">Nucleus</location>
    </subcellularLocation>
</comment>
<dbReference type="Pfam" id="PF02892">
    <property type="entry name" value="zf-BED"/>
    <property type="match status" value="1"/>
</dbReference>
<dbReference type="PROSITE" id="PS50808">
    <property type="entry name" value="ZF_BED"/>
    <property type="match status" value="1"/>
</dbReference>
<dbReference type="PANTHER" id="PTHR46481:SF9">
    <property type="entry name" value="ZINC FINGER BED DOMAIN-CONTAINING PROTEIN 1-LIKE"/>
    <property type="match status" value="1"/>
</dbReference>
<evidence type="ECO:0000256" key="1">
    <source>
        <dbReference type="ARBA" id="ARBA00004123"/>
    </source>
</evidence>
<evidence type="ECO:0000256" key="4">
    <source>
        <dbReference type="ARBA" id="ARBA00022833"/>
    </source>
</evidence>
<dbReference type="GO" id="GO:0046983">
    <property type="term" value="F:protein dimerization activity"/>
    <property type="evidence" value="ECO:0007669"/>
    <property type="project" value="InterPro"/>
</dbReference>
<dbReference type="InterPro" id="IPR003656">
    <property type="entry name" value="Znf_BED"/>
</dbReference>
<proteinExistence type="predicted"/>
<gene>
    <name evidence="12" type="primary">CU138508.1</name>
</gene>
<accession>A0A1A7ZB54</accession>
<protein>
    <recommendedName>
        <fullName evidence="11">BED-type domain-containing protein</fullName>
    </recommendedName>
</protein>
<reference evidence="12" key="1">
    <citation type="submission" date="2016-05" db="EMBL/GenBank/DDBJ databases">
        <authorList>
            <person name="Lavstsen T."/>
            <person name="Jespersen J.S."/>
        </authorList>
    </citation>
    <scope>NUCLEOTIDE SEQUENCE</scope>
    <source>
        <tissue evidence="12">Brain</tissue>
    </source>
</reference>
<dbReference type="PANTHER" id="PTHR46481">
    <property type="entry name" value="ZINC FINGER BED DOMAIN-CONTAINING PROTEIN 4"/>
    <property type="match status" value="1"/>
</dbReference>
<dbReference type="InterPro" id="IPR012337">
    <property type="entry name" value="RNaseH-like_sf"/>
</dbReference>
<evidence type="ECO:0000256" key="3">
    <source>
        <dbReference type="ARBA" id="ARBA00022771"/>
    </source>
</evidence>
<dbReference type="SUPFAM" id="SSF140996">
    <property type="entry name" value="Hermes dimerisation domain"/>
    <property type="match status" value="1"/>
</dbReference>
<feature type="domain" description="BED-type" evidence="11">
    <location>
        <begin position="26"/>
        <end position="76"/>
    </location>
</feature>
<dbReference type="SUPFAM" id="SSF57667">
    <property type="entry name" value="beta-beta-alpha zinc fingers"/>
    <property type="match status" value="1"/>
</dbReference>
<evidence type="ECO:0000256" key="9">
    <source>
        <dbReference type="PROSITE-ProRule" id="PRU00027"/>
    </source>
</evidence>
<dbReference type="AlphaFoldDB" id="A0A1A7ZB54"/>
<dbReference type="GO" id="GO:0008270">
    <property type="term" value="F:zinc ion binding"/>
    <property type="evidence" value="ECO:0007669"/>
    <property type="project" value="UniProtKB-KW"/>
</dbReference>
<dbReference type="GO" id="GO:0003677">
    <property type="term" value="F:DNA binding"/>
    <property type="evidence" value="ECO:0007669"/>
    <property type="project" value="UniProtKB-KW"/>
</dbReference>
<evidence type="ECO:0000256" key="6">
    <source>
        <dbReference type="ARBA" id="ARBA00023125"/>
    </source>
</evidence>
<feature type="region of interest" description="Disordered" evidence="10">
    <location>
        <begin position="1"/>
        <end position="27"/>
    </location>
</feature>
<keyword evidence="2" id="KW-0479">Metal-binding</keyword>
<dbReference type="InterPro" id="IPR036236">
    <property type="entry name" value="Znf_C2H2_sf"/>
</dbReference>
<sequence>MRDHKRGRLRRRQQQRRKSTQRMRRTKRSAVWSHFTLVNDNDAKCTICGSILKYNKSTTSLNYHLSTSHSAVLQTASGTQPTIAMALGRRVCDSTKAEGITQRICNMVTTDMLPINVVEGQGFQELIKYVEPGYNIPSRTTITTRLEASYAKKKTELRTQLATANVALTTDCWTSLTTESYITVTCHYIEPDWRVKSAVLLTESITVRHTADNLADKLNQAVETWGLTGRVVACVHDNARNIVSANSPTRVNWHSVPCFAHTLQLAINDGFTTYINRVIIAASRLVQHFNHSSLANIALKAKQQQMQLPSHKLIQSCKTRWNSVSEMFNRLTEQRWAVSAVLSDRTVTKLSDARTLELRDEYWQLMEDVAPVLETLKCATTVMSAETEVSVSDTYPITFSLINVHLKTDEEDTSKVGEFKSRVCTSLSERMKIASDDLMSTPPMIATMLDPRHKHLGFLTPPRRVTAHAKLLEVLAETEAEAECKSATSADAIGGQQELVGGRAVPVQAAGLQRRSAYALLMGENYTTRSTNDVEKEVDSFLKDPPPLLDSSPTTWWKVNEGRFPRLANLARKYLAIPGTSVPSERVFSAAGLTVNRLRTRLTPDHVDLLIFLNKNR</sequence>
<dbReference type="InterPro" id="IPR008906">
    <property type="entry name" value="HATC_C_dom"/>
</dbReference>
<dbReference type="Pfam" id="PF05699">
    <property type="entry name" value="Dimer_Tnp_hAT"/>
    <property type="match status" value="1"/>
</dbReference>
<evidence type="ECO:0000256" key="8">
    <source>
        <dbReference type="ARBA" id="ARBA00023242"/>
    </source>
</evidence>
<evidence type="ECO:0000313" key="12">
    <source>
        <dbReference type="EMBL" id="SBP39340.1"/>
    </source>
</evidence>
<keyword evidence="3 9" id="KW-0863">Zinc-finger</keyword>